<evidence type="ECO:0000256" key="6">
    <source>
        <dbReference type="SAM" id="Coils"/>
    </source>
</evidence>
<dbReference type="GO" id="GO:0015562">
    <property type="term" value="F:efflux transmembrane transporter activity"/>
    <property type="evidence" value="ECO:0007669"/>
    <property type="project" value="InterPro"/>
</dbReference>
<accession>C6PWJ6</accession>
<dbReference type="SUPFAM" id="SSF56954">
    <property type="entry name" value="Outer membrane efflux proteins (OEP)"/>
    <property type="match status" value="1"/>
</dbReference>
<dbReference type="PANTHER" id="PTHR30026">
    <property type="entry name" value="OUTER MEMBRANE PROTEIN TOLC"/>
    <property type="match status" value="1"/>
</dbReference>
<keyword evidence="3" id="KW-0812">Transmembrane</keyword>
<protein>
    <recommendedName>
        <fullName evidence="10">Outer membrane efflux protein</fullName>
    </recommendedName>
</protein>
<keyword evidence="6" id="KW-0175">Coiled coil</keyword>
<dbReference type="eggNOG" id="COG1538">
    <property type="taxonomic scope" value="Bacteria"/>
</dbReference>
<evidence type="ECO:0008006" key="10">
    <source>
        <dbReference type="Google" id="ProtNLM"/>
    </source>
</evidence>
<sequence length="386" mass="43455">MKKIKLLCISAVVGATLFSSTVFAADASQPAQNILQVDNAINMAISNSYQLKKLDVGIQQAKNSYNDSTRNAAKYTKMLPYAFQQDERLNLIKGIDFPQLEYKSSIAQYTNIKEVAQNQLKLGVYQLYLGLISAKEGLDVEQQNFNTVEQQYKKAQLQLQLGLVAPVDVKTSEAAYNTEKAKLNQVQRQYDSLTQQLNQLIGVDINTKYTGFANDNLQTQAEQKTYQEYLNDALKNRVEIKNDIENINLKNTEFSSVKGVYSYNTQPQYKIAEYSVENAKNKLDTDKINISIDINKLYNDLQLQVGKLQPEQKKYDSAKRTYDKALQSYNLGMLSKIDFDRAAVGLKAEEISLKSIQRNVWLAQTKLQYASSVGADASSLMSNSGN</sequence>
<dbReference type="RefSeq" id="WP_007062048.1">
    <property type="nucleotide sequence ID" value="NZ_ACVI01000055.1"/>
</dbReference>
<gene>
    <name evidence="8" type="ORF">CcarbDRAFT_3163</name>
</gene>
<dbReference type="Gene3D" id="1.20.1600.10">
    <property type="entry name" value="Outer membrane efflux proteins (OEP)"/>
    <property type="match status" value="1"/>
</dbReference>
<dbReference type="KEGG" id="cck:Ccar_22635"/>
<organism evidence="8 9">
    <name type="scientific">Clostridium carboxidivorans P7</name>
    <dbReference type="NCBI Taxonomy" id="536227"/>
    <lineage>
        <taxon>Bacteria</taxon>
        <taxon>Bacillati</taxon>
        <taxon>Bacillota</taxon>
        <taxon>Clostridia</taxon>
        <taxon>Eubacteriales</taxon>
        <taxon>Clostridiaceae</taxon>
        <taxon>Clostridium</taxon>
    </lineage>
</organism>
<keyword evidence="5" id="KW-0998">Cell outer membrane</keyword>
<proteinExistence type="predicted"/>
<evidence type="ECO:0000256" key="3">
    <source>
        <dbReference type="ARBA" id="ARBA00022692"/>
    </source>
</evidence>
<keyword evidence="4" id="KW-0472">Membrane</keyword>
<dbReference type="GO" id="GO:1990281">
    <property type="term" value="C:efflux pump complex"/>
    <property type="evidence" value="ECO:0007669"/>
    <property type="project" value="TreeGrafter"/>
</dbReference>
<reference evidence="8 9" key="1">
    <citation type="submission" date="2009-06" db="EMBL/GenBank/DDBJ databases">
        <title>The draft genome of Clostridium carboxidivorans P7.</title>
        <authorList>
            <consortium name="US DOE Joint Genome Institute (JGI-PGF)"/>
            <person name="Lucas S."/>
            <person name="Copeland A."/>
            <person name="Lapidus A."/>
            <person name="Glavina del Rio T."/>
            <person name="Tice H."/>
            <person name="Bruce D."/>
            <person name="Goodwin L."/>
            <person name="Pitluck S."/>
            <person name="Larimer F."/>
            <person name="Land M.L."/>
            <person name="Hauser L."/>
            <person name="Hemme C.L."/>
        </authorList>
    </citation>
    <scope>NUCLEOTIDE SEQUENCE [LARGE SCALE GENOMIC DNA]</scope>
    <source>
        <strain evidence="8 9">P7</strain>
    </source>
</reference>
<dbReference type="EMBL" id="ACVI01000055">
    <property type="protein sequence ID" value="EET86407.1"/>
    <property type="molecule type" value="Genomic_DNA"/>
</dbReference>
<evidence type="ECO:0000256" key="2">
    <source>
        <dbReference type="ARBA" id="ARBA00022452"/>
    </source>
</evidence>
<dbReference type="PATRIC" id="fig|536227.13.peg.4682"/>
<evidence type="ECO:0000313" key="9">
    <source>
        <dbReference type="Proteomes" id="UP000004198"/>
    </source>
</evidence>
<evidence type="ECO:0000313" key="8">
    <source>
        <dbReference type="EMBL" id="EET86407.1"/>
    </source>
</evidence>
<comment type="subcellular location">
    <subcellularLocation>
        <location evidence="1">Cell outer membrane</location>
    </subcellularLocation>
</comment>
<dbReference type="PANTHER" id="PTHR30026:SF20">
    <property type="entry name" value="OUTER MEMBRANE PROTEIN TOLC"/>
    <property type="match status" value="1"/>
</dbReference>
<dbReference type="AlphaFoldDB" id="C6PWJ6"/>
<keyword evidence="7" id="KW-0732">Signal</keyword>
<keyword evidence="9" id="KW-1185">Reference proteome</keyword>
<evidence type="ECO:0000256" key="5">
    <source>
        <dbReference type="ARBA" id="ARBA00023237"/>
    </source>
</evidence>
<dbReference type="Proteomes" id="UP000004198">
    <property type="component" value="Unassembled WGS sequence"/>
</dbReference>
<evidence type="ECO:0000256" key="7">
    <source>
        <dbReference type="SAM" id="SignalP"/>
    </source>
</evidence>
<evidence type="ECO:0000256" key="4">
    <source>
        <dbReference type="ARBA" id="ARBA00023136"/>
    </source>
</evidence>
<name>C6PWJ6_9CLOT</name>
<dbReference type="STRING" id="536227.Ccar_22635"/>
<dbReference type="GO" id="GO:0009279">
    <property type="term" value="C:cell outer membrane"/>
    <property type="evidence" value="ECO:0007669"/>
    <property type="project" value="UniProtKB-SubCell"/>
</dbReference>
<comment type="caution">
    <text evidence="8">The sequence shown here is derived from an EMBL/GenBank/DDBJ whole genome shotgun (WGS) entry which is preliminary data.</text>
</comment>
<keyword evidence="2" id="KW-1134">Transmembrane beta strand</keyword>
<dbReference type="InterPro" id="IPR051906">
    <property type="entry name" value="TolC-like"/>
</dbReference>
<feature type="coiled-coil region" evidence="6">
    <location>
        <begin position="138"/>
        <end position="203"/>
    </location>
</feature>
<feature type="signal peptide" evidence="7">
    <location>
        <begin position="1"/>
        <end position="24"/>
    </location>
</feature>
<dbReference type="OrthoDB" id="1902437at2"/>
<feature type="chain" id="PRO_5006721153" description="Outer membrane efflux protein" evidence="7">
    <location>
        <begin position="25"/>
        <end position="386"/>
    </location>
</feature>
<dbReference type="GO" id="GO:0015288">
    <property type="term" value="F:porin activity"/>
    <property type="evidence" value="ECO:0007669"/>
    <property type="project" value="TreeGrafter"/>
</dbReference>
<evidence type="ECO:0000256" key="1">
    <source>
        <dbReference type="ARBA" id="ARBA00004442"/>
    </source>
</evidence>